<organism evidence="6 7">
    <name type="scientific">Scyliorhinus torazame</name>
    <name type="common">Cloudy catshark</name>
    <name type="synonym">Catulus torazame</name>
    <dbReference type="NCBI Taxonomy" id="75743"/>
    <lineage>
        <taxon>Eukaryota</taxon>
        <taxon>Metazoa</taxon>
        <taxon>Chordata</taxon>
        <taxon>Craniata</taxon>
        <taxon>Vertebrata</taxon>
        <taxon>Chondrichthyes</taxon>
        <taxon>Elasmobranchii</taxon>
        <taxon>Galeomorphii</taxon>
        <taxon>Galeoidea</taxon>
        <taxon>Carcharhiniformes</taxon>
        <taxon>Scyliorhinidae</taxon>
        <taxon>Scyliorhinus</taxon>
    </lineage>
</organism>
<evidence type="ECO:0000256" key="1">
    <source>
        <dbReference type="ARBA" id="ARBA00022737"/>
    </source>
</evidence>
<feature type="disulfide bond" evidence="3">
    <location>
        <begin position="397"/>
        <end position="424"/>
    </location>
</feature>
<evidence type="ECO:0000256" key="2">
    <source>
        <dbReference type="ARBA" id="ARBA00023157"/>
    </source>
</evidence>
<proteinExistence type="predicted"/>
<dbReference type="Pfam" id="PF00431">
    <property type="entry name" value="CUB"/>
    <property type="match status" value="3"/>
</dbReference>
<dbReference type="PROSITE" id="PS50923">
    <property type="entry name" value="SUSHI"/>
    <property type="match status" value="2"/>
</dbReference>
<dbReference type="EMBL" id="BFAA01000024">
    <property type="protein sequence ID" value="GCB63420.1"/>
    <property type="molecule type" value="Genomic_DNA"/>
</dbReference>
<dbReference type="FunFam" id="2.10.70.10:FF:000002">
    <property type="entry name" value="CUB and Sushi multiple domains 3"/>
    <property type="match status" value="2"/>
</dbReference>
<dbReference type="OMA" id="ICLRARM"/>
<dbReference type="Proteomes" id="UP000288216">
    <property type="component" value="Unassembled WGS sequence"/>
</dbReference>
<dbReference type="InterPro" id="IPR035976">
    <property type="entry name" value="Sushi/SCR/CCP_sf"/>
</dbReference>
<feature type="disulfide bond" evidence="3">
    <location>
        <begin position="116"/>
        <end position="143"/>
    </location>
</feature>
<accession>A0A401NRC3</accession>
<keyword evidence="3" id="KW-0768">Sushi</keyword>
<name>A0A401NRC3_SCYTO</name>
<evidence type="ECO:0000259" key="4">
    <source>
        <dbReference type="PROSITE" id="PS01180"/>
    </source>
</evidence>
<protein>
    <recommendedName>
        <fullName evidence="8">CUB and sushi domain-containing protein 2</fullName>
    </recommendedName>
</protein>
<dbReference type="InterPro" id="IPR000436">
    <property type="entry name" value="Sushi_SCR_CCP_dom"/>
</dbReference>
<dbReference type="SMART" id="SM00042">
    <property type="entry name" value="CUB"/>
    <property type="match status" value="3"/>
</dbReference>
<evidence type="ECO:0000313" key="6">
    <source>
        <dbReference type="EMBL" id="GCB63420.1"/>
    </source>
</evidence>
<reference evidence="6 7" key="1">
    <citation type="journal article" date="2018" name="Nat. Ecol. Evol.">
        <title>Shark genomes provide insights into elasmobranch evolution and the origin of vertebrates.</title>
        <authorList>
            <person name="Hara Y"/>
            <person name="Yamaguchi K"/>
            <person name="Onimaru K"/>
            <person name="Kadota M"/>
            <person name="Koyanagi M"/>
            <person name="Keeley SD"/>
            <person name="Tatsumi K"/>
            <person name="Tanaka K"/>
            <person name="Motone F"/>
            <person name="Kageyama Y"/>
            <person name="Nozu R"/>
            <person name="Adachi N"/>
            <person name="Nishimura O"/>
            <person name="Nakagawa R"/>
            <person name="Tanegashima C"/>
            <person name="Kiyatake I"/>
            <person name="Matsumoto R"/>
            <person name="Murakumo K"/>
            <person name="Nishida K"/>
            <person name="Terakita A"/>
            <person name="Kuratani S"/>
            <person name="Sato K"/>
            <person name="Hyodo S Kuraku.S."/>
        </authorList>
    </citation>
    <scope>NUCLEOTIDE SEQUENCE [LARGE SCALE GENOMIC DNA]</scope>
</reference>
<dbReference type="PROSITE" id="PS01180">
    <property type="entry name" value="CUB"/>
    <property type="match status" value="3"/>
</dbReference>
<dbReference type="AlphaFoldDB" id="A0A401NRC3"/>
<comment type="caution">
    <text evidence="3">Lacks conserved residue(s) required for the propagation of feature annotation.</text>
</comment>
<dbReference type="PANTHER" id="PTHR24251">
    <property type="entry name" value="OVOCHYMASE-RELATED"/>
    <property type="match status" value="1"/>
</dbReference>
<feature type="domain" description="Sushi" evidence="5">
    <location>
        <begin position="369"/>
        <end position="426"/>
    </location>
</feature>
<dbReference type="SUPFAM" id="SSF49854">
    <property type="entry name" value="Spermadhesin, CUB domain"/>
    <property type="match status" value="4"/>
</dbReference>
<dbReference type="SUPFAM" id="SSF57535">
    <property type="entry name" value="Complement control module/SCR domain"/>
    <property type="match status" value="2"/>
</dbReference>
<sequence length="556" mass="61627">MRTRLPGHLLISFTRYGKMKSYQKIEGEGLIVTLPNKRDLCNGDNWLTGSTVPDLIVSMSNQMWLHLQSDETIGSLGFKAVYQEIEKGSCGDPGIPAYGKRSGNSFLHGDALTFECQSAFELVGEQKITCQQNNQWSGNKPSCVFSCFFNFTAPSGIVLSPNYPEEYGNNMNCVWLIIAEPASRIHLIFNDFDIEPQFDYLTIKDDGTADSAVLGTFSGDVVPSQLASNGHITRLEFQSDHSTTGRGFNITYTTPCGGHLTAPSGVILSPGWPGYYKDSLNCEWVIEAEPKHSIKITFDRFQTEVNYDTLEIRDGPVNSSPLIGEYHGTQAPQFLISTGNYMYLLLTTDNSRSSVGFQIHYDSITLELDSCLDPGIPVNGRRHGNNFSIGSTVTFSCCPGYTLSDDAPLICEDNRQWNHALPSCEAECGASVTATEGTLLSPNYPANYENNHECIYRIETQPGKGICLRARMFKLQQGDVVKVYDGRDNTFRRLGAFTESELQGVVLNSTSNHLWLEFNTNGTGTDHGFELTYTSSRLVICKVQSNDEQAQYFAAY</sequence>
<keyword evidence="2 3" id="KW-1015">Disulfide bond</keyword>
<comment type="caution">
    <text evidence="6">The sequence shown here is derived from an EMBL/GenBank/DDBJ whole genome shotgun (WGS) entry which is preliminary data.</text>
</comment>
<dbReference type="InterPro" id="IPR035914">
    <property type="entry name" value="Sperma_CUB_dom_sf"/>
</dbReference>
<evidence type="ECO:0000313" key="7">
    <source>
        <dbReference type="Proteomes" id="UP000288216"/>
    </source>
</evidence>
<dbReference type="InterPro" id="IPR000859">
    <property type="entry name" value="CUB_dom"/>
</dbReference>
<dbReference type="Gene3D" id="2.10.70.10">
    <property type="entry name" value="Complement Module, domain 1"/>
    <property type="match status" value="2"/>
</dbReference>
<dbReference type="SMART" id="SM00032">
    <property type="entry name" value="CCP"/>
    <property type="match status" value="2"/>
</dbReference>
<feature type="domain" description="Sushi" evidence="5">
    <location>
        <begin position="88"/>
        <end position="145"/>
    </location>
</feature>
<feature type="domain" description="CUB" evidence="4">
    <location>
        <begin position="428"/>
        <end position="536"/>
    </location>
</feature>
<keyword evidence="7" id="KW-1185">Reference proteome</keyword>
<keyword evidence="1" id="KW-0677">Repeat</keyword>
<gene>
    <name evidence="6" type="ORF">scyTo_0000154</name>
</gene>
<dbReference type="CDD" id="cd00041">
    <property type="entry name" value="CUB"/>
    <property type="match status" value="3"/>
</dbReference>
<evidence type="ECO:0008006" key="8">
    <source>
        <dbReference type="Google" id="ProtNLM"/>
    </source>
</evidence>
<evidence type="ECO:0000259" key="5">
    <source>
        <dbReference type="PROSITE" id="PS50923"/>
    </source>
</evidence>
<evidence type="ECO:0000256" key="3">
    <source>
        <dbReference type="PROSITE-ProRule" id="PRU00302"/>
    </source>
</evidence>
<dbReference type="OrthoDB" id="9601665at2759"/>
<feature type="domain" description="CUB" evidence="4">
    <location>
        <begin position="147"/>
        <end position="255"/>
    </location>
</feature>
<dbReference type="CDD" id="cd00033">
    <property type="entry name" value="CCP"/>
    <property type="match status" value="2"/>
</dbReference>
<dbReference type="STRING" id="75743.A0A401NRC3"/>
<dbReference type="FunFam" id="2.60.120.290:FF:000001">
    <property type="entry name" value="CUB and sushi domain-containing protein 3 isoform X1"/>
    <property type="match status" value="3"/>
</dbReference>
<dbReference type="Pfam" id="PF00084">
    <property type="entry name" value="Sushi"/>
    <property type="match status" value="2"/>
</dbReference>
<feature type="domain" description="CUB" evidence="4">
    <location>
        <begin position="256"/>
        <end position="364"/>
    </location>
</feature>
<dbReference type="Gene3D" id="2.60.120.290">
    <property type="entry name" value="Spermadhesin, CUB domain"/>
    <property type="match status" value="4"/>
</dbReference>